<gene>
    <name evidence="9" type="primary">spk1_1</name>
    <name evidence="9" type="ORF">Mal15_16390</name>
</gene>
<evidence type="ECO:0000313" key="9">
    <source>
        <dbReference type="EMBL" id="QEF97598.1"/>
    </source>
</evidence>
<dbReference type="PANTHER" id="PTHR43289">
    <property type="entry name" value="MITOGEN-ACTIVATED PROTEIN KINASE KINASE KINASE 20-RELATED"/>
    <property type="match status" value="1"/>
</dbReference>
<dbReference type="InterPro" id="IPR000719">
    <property type="entry name" value="Prot_kinase_dom"/>
</dbReference>
<evidence type="ECO:0000313" key="10">
    <source>
        <dbReference type="Proteomes" id="UP000321353"/>
    </source>
</evidence>
<dbReference type="Proteomes" id="UP000321353">
    <property type="component" value="Chromosome"/>
</dbReference>
<dbReference type="SUPFAM" id="SSF56112">
    <property type="entry name" value="Protein kinase-like (PK-like)"/>
    <property type="match status" value="1"/>
</dbReference>
<feature type="binding site" evidence="5">
    <location>
        <position position="99"/>
    </location>
    <ligand>
        <name>ATP</name>
        <dbReference type="ChEBI" id="CHEBI:30616"/>
    </ligand>
</feature>
<feature type="domain" description="Protein kinase" evidence="8">
    <location>
        <begin position="70"/>
        <end position="342"/>
    </location>
</feature>
<dbReference type="EMBL" id="CP036264">
    <property type="protein sequence ID" value="QEF97598.1"/>
    <property type="molecule type" value="Genomic_DNA"/>
</dbReference>
<dbReference type="CDD" id="cd14014">
    <property type="entry name" value="STKc_PknB_like"/>
    <property type="match status" value="1"/>
</dbReference>
<keyword evidence="7" id="KW-0812">Transmembrane</keyword>
<sequence>MPIVDQERKFIETCLELQLLKETDAKSLEQQVGQDGQGISQLALQRGLLTPAEVDIVHALQHPSDTVPGYQILDLVGRGGMGAVYRAVQTDLDRIVALKIILISNVAHPNATARFEREAKALARLRHPNIVQAFNFGKHDGRYHFAMEFVPGRTCEQVVREAGTMSPQSVWSIVRQVASGLLHAVGQNLIHRDIKPANLILLPPPEGSAAKTDIVKIADFGLAMFADPSAEQLKITTGEKVMGSPAYMSPEQFGGREVDFRTDMYSLGATAWHLMFGKPPHQGRSIASLYQQKSERLLVHPDDLPIQLPREQMTLLLDLLDPDPEVRPASYQQLIDQIDALLVNAAATPTTVPSSAVDEHPNRGFISEQPTVERVSPLAEEETPTASSGASSGESVTQTIALSHARSIRRIRMSRWISAVGILAVAALAIGGFQYYRSLPAARVPTRVIGSVPLFDGVTLSGWDVGGSMVGAWNTLQAPDASTAIACITPKGALTRRYATDSIPRISVFVWPQKESGAIDIDFAFDPSDPSSRRGCVRLQGDQYQVGTKTSDFGDVDVAFRSDALPTIFDRFHVIDIERQRDDWFVFLEEKFIGSLPVEDVTNGSAIRLVVHENRSRTADRPQAFFADVQLDELEFKERADAG</sequence>
<evidence type="ECO:0000256" key="4">
    <source>
        <dbReference type="ARBA" id="ARBA00022840"/>
    </source>
</evidence>
<keyword evidence="10" id="KW-1185">Reference proteome</keyword>
<evidence type="ECO:0000256" key="5">
    <source>
        <dbReference type="PROSITE-ProRule" id="PRU10141"/>
    </source>
</evidence>
<evidence type="ECO:0000256" key="1">
    <source>
        <dbReference type="ARBA" id="ARBA00022679"/>
    </source>
</evidence>
<dbReference type="GO" id="GO:0004674">
    <property type="term" value="F:protein serine/threonine kinase activity"/>
    <property type="evidence" value="ECO:0007669"/>
    <property type="project" value="UniProtKB-EC"/>
</dbReference>
<dbReference type="RefSeq" id="WP_147867252.1">
    <property type="nucleotide sequence ID" value="NZ_CP036264.1"/>
</dbReference>
<name>A0A5B9M8W3_9BACT</name>
<dbReference type="InterPro" id="IPR011009">
    <property type="entry name" value="Kinase-like_dom_sf"/>
</dbReference>
<protein>
    <submittedName>
        <fullName evidence="9">Serine/threonine-protein kinase PK-1</fullName>
        <ecNumber evidence="9">2.7.11.1</ecNumber>
    </submittedName>
</protein>
<evidence type="ECO:0000256" key="7">
    <source>
        <dbReference type="SAM" id="Phobius"/>
    </source>
</evidence>
<keyword evidence="7" id="KW-1133">Transmembrane helix</keyword>
<accession>A0A5B9M8W3</accession>
<feature type="transmembrane region" description="Helical" evidence="7">
    <location>
        <begin position="416"/>
        <end position="436"/>
    </location>
</feature>
<dbReference type="PANTHER" id="PTHR43289:SF6">
    <property type="entry name" value="SERINE_THREONINE-PROTEIN KINASE NEKL-3"/>
    <property type="match status" value="1"/>
</dbReference>
<dbReference type="Gene3D" id="3.30.200.20">
    <property type="entry name" value="Phosphorylase Kinase, domain 1"/>
    <property type="match status" value="1"/>
</dbReference>
<dbReference type="InterPro" id="IPR017441">
    <property type="entry name" value="Protein_kinase_ATP_BS"/>
</dbReference>
<evidence type="ECO:0000259" key="8">
    <source>
        <dbReference type="PROSITE" id="PS50011"/>
    </source>
</evidence>
<organism evidence="9 10">
    <name type="scientific">Stieleria maiorica</name>
    <dbReference type="NCBI Taxonomy" id="2795974"/>
    <lineage>
        <taxon>Bacteria</taxon>
        <taxon>Pseudomonadati</taxon>
        <taxon>Planctomycetota</taxon>
        <taxon>Planctomycetia</taxon>
        <taxon>Pirellulales</taxon>
        <taxon>Pirellulaceae</taxon>
        <taxon>Stieleria</taxon>
    </lineage>
</organism>
<dbReference type="EC" id="2.7.11.1" evidence="9"/>
<evidence type="ECO:0000256" key="3">
    <source>
        <dbReference type="ARBA" id="ARBA00022777"/>
    </source>
</evidence>
<feature type="region of interest" description="Disordered" evidence="6">
    <location>
        <begin position="373"/>
        <end position="395"/>
    </location>
</feature>
<dbReference type="AlphaFoldDB" id="A0A5B9M8W3"/>
<dbReference type="PROSITE" id="PS00108">
    <property type="entry name" value="PROTEIN_KINASE_ST"/>
    <property type="match status" value="1"/>
</dbReference>
<keyword evidence="3 9" id="KW-0418">Kinase</keyword>
<dbReference type="Pfam" id="PF00069">
    <property type="entry name" value="Pkinase"/>
    <property type="match status" value="1"/>
</dbReference>
<dbReference type="Gene3D" id="1.10.510.10">
    <property type="entry name" value="Transferase(Phosphotransferase) domain 1"/>
    <property type="match status" value="1"/>
</dbReference>
<proteinExistence type="predicted"/>
<keyword evidence="4 5" id="KW-0067">ATP-binding</keyword>
<keyword evidence="1 9" id="KW-0808">Transferase</keyword>
<dbReference type="InterPro" id="IPR008271">
    <property type="entry name" value="Ser/Thr_kinase_AS"/>
</dbReference>
<evidence type="ECO:0000256" key="6">
    <source>
        <dbReference type="SAM" id="MobiDB-lite"/>
    </source>
</evidence>
<dbReference type="PROSITE" id="PS00107">
    <property type="entry name" value="PROTEIN_KINASE_ATP"/>
    <property type="match status" value="1"/>
</dbReference>
<dbReference type="PROSITE" id="PS50011">
    <property type="entry name" value="PROTEIN_KINASE_DOM"/>
    <property type="match status" value="1"/>
</dbReference>
<keyword evidence="7" id="KW-0472">Membrane</keyword>
<evidence type="ECO:0000256" key="2">
    <source>
        <dbReference type="ARBA" id="ARBA00022741"/>
    </source>
</evidence>
<feature type="compositionally biased region" description="Polar residues" evidence="6">
    <location>
        <begin position="384"/>
        <end position="395"/>
    </location>
</feature>
<reference evidence="9 10" key="1">
    <citation type="submission" date="2019-02" db="EMBL/GenBank/DDBJ databases">
        <title>Planctomycetal bacteria perform biofilm scaping via a novel small molecule.</title>
        <authorList>
            <person name="Jeske O."/>
            <person name="Boedeker C."/>
            <person name="Wiegand S."/>
            <person name="Breitling P."/>
            <person name="Kallscheuer N."/>
            <person name="Jogler M."/>
            <person name="Rohde M."/>
            <person name="Petersen J."/>
            <person name="Medema M.H."/>
            <person name="Surup F."/>
            <person name="Jogler C."/>
        </authorList>
    </citation>
    <scope>NUCLEOTIDE SEQUENCE [LARGE SCALE GENOMIC DNA]</scope>
    <source>
        <strain evidence="9 10">Mal15</strain>
    </source>
</reference>
<dbReference type="KEGG" id="smam:Mal15_16390"/>
<dbReference type="SMART" id="SM00220">
    <property type="entry name" value="S_TKc"/>
    <property type="match status" value="1"/>
</dbReference>
<keyword evidence="2 5" id="KW-0547">Nucleotide-binding</keyword>
<dbReference type="GO" id="GO:0005524">
    <property type="term" value="F:ATP binding"/>
    <property type="evidence" value="ECO:0007669"/>
    <property type="project" value="UniProtKB-UniRule"/>
</dbReference>